<dbReference type="InterPro" id="IPR013783">
    <property type="entry name" value="Ig-like_fold"/>
</dbReference>
<dbReference type="InterPro" id="IPR052614">
    <property type="entry name" value="CFAP65"/>
</dbReference>
<protein>
    <recommendedName>
        <fullName evidence="2">CFAP65-like ninth Ig-like domain-containing protein</fullName>
    </recommendedName>
</protein>
<dbReference type="PANTHER" id="PTHR46127:SF1">
    <property type="entry name" value="CILIA- AND FLAGELLA-ASSOCIATED PROTEIN 65"/>
    <property type="match status" value="1"/>
</dbReference>
<gene>
    <name evidence="3" type="primary">RvY_12514-1</name>
    <name evidence="3" type="synonym">RvY_12514.1</name>
    <name evidence="3" type="ORF">RvY_12514</name>
</gene>
<dbReference type="STRING" id="947166.A0A1D1VJR8"/>
<dbReference type="OrthoDB" id="415597at2759"/>
<evidence type="ECO:0000259" key="2">
    <source>
        <dbReference type="Pfam" id="PF24816"/>
    </source>
</evidence>
<dbReference type="InterPro" id="IPR056344">
    <property type="entry name" value="Ig_CFAP65-like_9th"/>
</dbReference>
<dbReference type="PANTHER" id="PTHR46127">
    <property type="entry name" value="CILIA- AND FLAGELLA-ASSOCIATED PROTEIN 65"/>
    <property type="match status" value="1"/>
</dbReference>
<dbReference type="AlphaFoldDB" id="A0A1D1VJR8"/>
<evidence type="ECO:0000313" key="3">
    <source>
        <dbReference type="EMBL" id="GAV01875.1"/>
    </source>
</evidence>
<reference evidence="3 4" key="1">
    <citation type="journal article" date="2016" name="Nat. Commun.">
        <title>Extremotolerant tardigrade genome and improved radiotolerance of human cultured cells by tardigrade-unique protein.</title>
        <authorList>
            <person name="Hashimoto T."/>
            <person name="Horikawa D.D."/>
            <person name="Saito Y."/>
            <person name="Kuwahara H."/>
            <person name="Kozuka-Hata H."/>
            <person name="Shin-I T."/>
            <person name="Minakuchi Y."/>
            <person name="Ohishi K."/>
            <person name="Motoyama A."/>
            <person name="Aizu T."/>
            <person name="Enomoto A."/>
            <person name="Kondo K."/>
            <person name="Tanaka S."/>
            <person name="Hara Y."/>
            <person name="Koshikawa S."/>
            <person name="Sagara H."/>
            <person name="Miura T."/>
            <person name="Yokobori S."/>
            <person name="Miyagawa K."/>
            <person name="Suzuki Y."/>
            <person name="Kubo T."/>
            <person name="Oyama M."/>
            <person name="Kohara Y."/>
            <person name="Fujiyama A."/>
            <person name="Arakawa K."/>
            <person name="Katayama T."/>
            <person name="Toyoda A."/>
            <person name="Kunieda T."/>
        </authorList>
    </citation>
    <scope>NUCLEOTIDE SEQUENCE [LARGE SCALE GENOMIC DNA]</scope>
    <source>
        <strain evidence="3 4">YOKOZUNA-1</strain>
    </source>
</reference>
<name>A0A1D1VJR8_RAMVA</name>
<dbReference type="Proteomes" id="UP000186922">
    <property type="component" value="Unassembled WGS sequence"/>
</dbReference>
<keyword evidence="4" id="KW-1185">Reference proteome</keyword>
<dbReference type="Pfam" id="PF24816">
    <property type="entry name" value="Ig_CFAP65__9th"/>
    <property type="match status" value="1"/>
</dbReference>
<sequence length="879" mass="98639">MSREDDVFDLPAFTHEDVNLTFWAEHCGTSQYHLYSEALSSHPSMQVKRIGTIKLQVSQPICQVVDLVGSGSMRVYGKERLWRLLHVSQLNNLLALPADDQQDLLSNVLSYKGRTVPQIKCSSQVDISLGAAVLGQAGTVRLALHNDRGPVCHWKVVHLTDLEIKVKEISPISQLPEEYLILRKKKLISISPSHGSISESSTSTIELQCSHAQVGEFLLPFFLQIDKGKIILIRASCQTLAPTQAGLVICRNELRFFPSPLSSKNVRIEMCEMYNPTLHKINFEATLNRHNKTSGESDYAQGTNKHKTHQELHQVQDDVFHILNWKGQIGPQSFAVIAFTFKPQHLTFSERHCTIKIHNGREYVVRLCGKGCSLKHFVKMAPTVEPSIQPVVDWLLPETNMLQISTTQLDFGFAPLFSLNQRVIFVQNVCKEAIRFRWHDVPEAQTSIDRIAIEPKMGLLRPGETAVFAVSWDAHNESSHFTHTFALHFTQDAAMASYLNWLHTWMAQVRERCLNFTITEENPTAAQDIRTAFEYIEALHPNPCPALPNTKSKTDGLSSGTPLSYPSPTLPAGPFTGSYPCPAPSSKLSATSLQADPLSPVFQHLLSLLQSRPDVKVPPLQPEPPIHRIHFSVAGHSIERSHFVKAFPNKSANFFFRSDERRDLPADKPAIVSPQYSAIATGYLSKVVHSILSENFKDDVQEVLNVSHSLYYADMLEKSTADAKLMGEEAEVDSVGNYDEGGGDSRKNRTATRPKRSEDDEEPTAIYAVSPRVTLNRQANQEAAGDQENTRRHELTKPTLSQLLDCAENQEEAMKVIQSHHNSQSHVLRSTIYQLVARDLFHDIIASVLKDCRNYTFSLFEKPRLQLEDSQLDKTATSL</sequence>
<feature type="domain" description="CFAP65-like ninth Ig-like" evidence="2">
    <location>
        <begin position="60"/>
        <end position="234"/>
    </location>
</feature>
<evidence type="ECO:0000313" key="4">
    <source>
        <dbReference type="Proteomes" id="UP000186922"/>
    </source>
</evidence>
<accession>A0A1D1VJR8</accession>
<evidence type="ECO:0000256" key="1">
    <source>
        <dbReference type="SAM" id="MobiDB-lite"/>
    </source>
</evidence>
<dbReference type="EMBL" id="BDGG01000007">
    <property type="protein sequence ID" value="GAV01875.1"/>
    <property type="molecule type" value="Genomic_DNA"/>
</dbReference>
<dbReference type="Gene3D" id="2.60.40.10">
    <property type="entry name" value="Immunoglobulins"/>
    <property type="match status" value="1"/>
</dbReference>
<dbReference type="GO" id="GO:0005737">
    <property type="term" value="C:cytoplasm"/>
    <property type="evidence" value="ECO:0007669"/>
    <property type="project" value="UniProtKB-SubCell"/>
</dbReference>
<comment type="caution">
    <text evidence="3">The sequence shown here is derived from an EMBL/GenBank/DDBJ whole genome shotgun (WGS) entry which is preliminary data.</text>
</comment>
<feature type="region of interest" description="Disordered" evidence="1">
    <location>
        <begin position="732"/>
        <end position="765"/>
    </location>
</feature>
<organism evidence="3 4">
    <name type="scientific">Ramazzottius varieornatus</name>
    <name type="common">Water bear</name>
    <name type="synonym">Tardigrade</name>
    <dbReference type="NCBI Taxonomy" id="947166"/>
    <lineage>
        <taxon>Eukaryota</taxon>
        <taxon>Metazoa</taxon>
        <taxon>Ecdysozoa</taxon>
        <taxon>Tardigrada</taxon>
        <taxon>Eutardigrada</taxon>
        <taxon>Parachela</taxon>
        <taxon>Hypsibioidea</taxon>
        <taxon>Ramazzottiidae</taxon>
        <taxon>Ramazzottius</taxon>
    </lineage>
</organism>
<proteinExistence type="predicted"/>
<dbReference type="GO" id="GO:0031514">
    <property type="term" value="C:motile cilium"/>
    <property type="evidence" value="ECO:0007669"/>
    <property type="project" value="UniProtKB-SubCell"/>
</dbReference>